<dbReference type="AlphaFoldDB" id="A0A0D0BSP8"/>
<name>A0A0D0BSP8_9AGAR</name>
<organism evidence="2 3">
    <name type="scientific">Collybiopsis luxurians FD-317 M1</name>
    <dbReference type="NCBI Taxonomy" id="944289"/>
    <lineage>
        <taxon>Eukaryota</taxon>
        <taxon>Fungi</taxon>
        <taxon>Dikarya</taxon>
        <taxon>Basidiomycota</taxon>
        <taxon>Agaricomycotina</taxon>
        <taxon>Agaricomycetes</taxon>
        <taxon>Agaricomycetidae</taxon>
        <taxon>Agaricales</taxon>
        <taxon>Marasmiineae</taxon>
        <taxon>Omphalotaceae</taxon>
        <taxon>Collybiopsis</taxon>
        <taxon>Collybiopsis luxurians</taxon>
    </lineage>
</organism>
<dbReference type="Proteomes" id="UP000053593">
    <property type="component" value="Unassembled WGS sequence"/>
</dbReference>
<dbReference type="EMBL" id="KN834839">
    <property type="protein sequence ID" value="KIK52644.1"/>
    <property type="molecule type" value="Genomic_DNA"/>
</dbReference>
<evidence type="ECO:0000313" key="3">
    <source>
        <dbReference type="Proteomes" id="UP000053593"/>
    </source>
</evidence>
<sequence length="72" mass="8049">MNTFLAAPQRKLSNLETEISRLQERLRALSSECERAKAYLDAHHALMSAILQRFSPKSSLTAYLGTDIPSEA</sequence>
<gene>
    <name evidence="2" type="ORF">GYMLUDRAFT_49799</name>
</gene>
<keyword evidence="3" id="KW-1185">Reference proteome</keyword>
<reference evidence="2 3" key="1">
    <citation type="submission" date="2014-04" db="EMBL/GenBank/DDBJ databases">
        <title>Evolutionary Origins and Diversification of the Mycorrhizal Mutualists.</title>
        <authorList>
            <consortium name="DOE Joint Genome Institute"/>
            <consortium name="Mycorrhizal Genomics Consortium"/>
            <person name="Kohler A."/>
            <person name="Kuo A."/>
            <person name="Nagy L.G."/>
            <person name="Floudas D."/>
            <person name="Copeland A."/>
            <person name="Barry K.W."/>
            <person name="Cichocki N."/>
            <person name="Veneault-Fourrey C."/>
            <person name="LaButti K."/>
            <person name="Lindquist E.A."/>
            <person name="Lipzen A."/>
            <person name="Lundell T."/>
            <person name="Morin E."/>
            <person name="Murat C."/>
            <person name="Riley R."/>
            <person name="Ohm R."/>
            <person name="Sun H."/>
            <person name="Tunlid A."/>
            <person name="Henrissat B."/>
            <person name="Grigoriev I.V."/>
            <person name="Hibbett D.S."/>
            <person name="Martin F."/>
        </authorList>
    </citation>
    <scope>NUCLEOTIDE SEQUENCE [LARGE SCALE GENOMIC DNA]</scope>
    <source>
        <strain evidence="2 3">FD-317 M1</strain>
    </source>
</reference>
<evidence type="ECO:0000256" key="1">
    <source>
        <dbReference type="SAM" id="Coils"/>
    </source>
</evidence>
<protein>
    <submittedName>
        <fullName evidence="2">Uncharacterized protein</fullName>
    </submittedName>
</protein>
<proteinExistence type="predicted"/>
<keyword evidence="1" id="KW-0175">Coiled coil</keyword>
<dbReference type="OrthoDB" id="3221235at2759"/>
<feature type="coiled-coil region" evidence="1">
    <location>
        <begin position="5"/>
        <end position="39"/>
    </location>
</feature>
<accession>A0A0D0BSP8</accession>
<dbReference type="HOGENOM" id="CLU_2722511_0_0_1"/>
<evidence type="ECO:0000313" key="2">
    <source>
        <dbReference type="EMBL" id="KIK52644.1"/>
    </source>
</evidence>